<sequence>MSPKQPKHNPESAGKSPPKILSSYFTNMIEALKEELSRIPPEQCSSFLKARRRKGLIRKSDLVNFLWNADWDTRFAANKMIQYWDERKRLFGPKFAYLPLTQAGVMRCDNEYLEYKELVHAVKKIDTMNRTLIAINGKEYQRRCKDLTVDSPLRTLWYVINILLKDERVQRNGFVVILDGSEMTDLKVYESLKDMIVQLSVYLPLSINTIFSRQPTVPLMCSTFSVIDGLIPRKTQNSNIRIVEGPKRRVKRKIQKEGILYKYDSKVWSKPSKSFCRGGQIQAIEHKFPKKNESR</sequence>
<dbReference type="EMBL" id="HBNS01059613">
    <property type="protein sequence ID" value="CAE4665816.1"/>
    <property type="molecule type" value="Transcribed_RNA"/>
</dbReference>
<evidence type="ECO:0000313" key="3">
    <source>
        <dbReference type="EMBL" id="CAE4665819.1"/>
    </source>
</evidence>
<gene>
    <name evidence="2" type="ORF">DBRI00130_LOCUS42869</name>
    <name evidence="3" type="ORF">DBRI00130_LOCUS42870</name>
</gene>
<evidence type="ECO:0000256" key="1">
    <source>
        <dbReference type="SAM" id="MobiDB-lite"/>
    </source>
</evidence>
<reference evidence="3" key="1">
    <citation type="submission" date="2021-01" db="EMBL/GenBank/DDBJ databases">
        <authorList>
            <person name="Corre E."/>
            <person name="Pelletier E."/>
            <person name="Niang G."/>
            <person name="Scheremetjew M."/>
            <person name="Finn R."/>
            <person name="Kale V."/>
            <person name="Holt S."/>
            <person name="Cochrane G."/>
            <person name="Meng A."/>
            <person name="Brown T."/>
            <person name="Cohen L."/>
        </authorList>
    </citation>
    <scope>NUCLEOTIDE SEQUENCE</scope>
    <source>
        <strain evidence="3">GSO104</strain>
    </source>
</reference>
<dbReference type="EMBL" id="HBNS01059614">
    <property type="protein sequence ID" value="CAE4665819.1"/>
    <property type="molecule type" value="Transcribed_RNA"/>
</dbReference>
<accession>A0A6V2PWX9</accession>
<dbReference type="AlphaFoldDB" id="A0A6V2PWX9"/>
<organism evidence="3">
    <name type="scientific">Ditylum brightwellii</name>
    <dbReference type="NCBI Taxonomy" id="49249"/>
    <lineage>
        <taxon>Eukaryota</taxon>
        <taxon>Sar</taxon>
        <taxon>Stramenopiles</taxon>
        <taxon>Ochrophyta</taxon>
        <taxon>Bacillariophyta</taxon>
        <taxon>Mediophyceae</taxon>
        <taxon>Lithodesmiophycidae</taxon>
        <taxon>Lithodesmiales</taxon>
        <taxon>Lithodesmiaceae</taxon>
        <taxon>Ditylum</taxon>
    </lineage>
</organism>
<dbReference type="SUPFAM" id="SSF52087">
    <property type="entry name" value="CRAL/TRIO domain"/>
    <property type="match status" value="1"/>
</dbReference>
<dbReference type="InterPro" id="IPR036865">
    <property type="entry name" value="CRAL-TRIO_dom_sf"/>
</dbReference>
<feature type="region of interest" description="Disordered" evidence="1">
    <location>
        <begin position="1"/>
        <end position="20"/>
    </location>
</feature>
<evidence type="ECO:0008006" key="4">
    <source>
        <dbReference type="Google" id="ProtNLM"/>
    </source>
</evidence>
<protein>
    <recommendedName>
        <fullName evidence="4">CRAL-TRIO domain-containing protein</fullName>
    </recommendedName>
</protein>
<name>A0A6V2PWX9_9STRA</name>
<evidence type="ECO:0000313" key="2">
    <source>
        <dbReference type="EMBL" id="CAE4665816.1"/>
    </source>
</evidence>
<proteinExistence type="predicted"/>